<dbReference type="EMBL" id="JAJSOF020000004">
    <property type="protein sequence ID" value="KAJ4448609.1"/>
    <property type="molecule type" value="Genomic_DNA"/>
</dbReference>
<keyword evidence="2" id="KW-1185">Reference proteome</keyword>
<sequence length="250" mass="28677">MEREDHGTYKVFHYSRSKNPQKMFLSPDLNVSRMYRSFLEKYCHGDMKPPVSRQWYNEIFLAQFNLSFARRRIDTCSTCDRLTMQMKTGDKEASVMTEFHHRQAEAASNAMSADTENANSFGHTIVISFDMQQQMYLPSLTHSEMLLFVADCLLQPWYNDEGTGMGTMCLWIETVGGRGSLEVAHCLHKYLSTHTTDKKKLILLSDNCASQNKNQVLIAMYMANGKFKDIIHKFPVRGHTSLSCDRGLAT</sequence>
<comment type="caution">
    <text evidence="1">The sequence shown here is derived from an EMBL/GenBank/DDBJ whole genome shotgun (WGS) entry which is preliminary data.</text>
</comment>
<accession>A0ABQ8TSP5</accession>
<proteinExistence type="predicted"/>
<dbReference type="Proteomes" id="UP001148838">
    <property type="component" value="Unassembled WGS sequence"/>
</dbReference>
<dbReference type="PANTHER" id="PTHR10773">
    <property type="entry name" value="DNA-DIRECTED RNA POLYMERASES I, II, AND III SUBUNIT RPABC2"/>
    <property type="match status" value="1"/>
</dbReference>
<organism evidence="1 2">
    <name type="scientific">Periplaneta americana</name>
    <name type="common">American cockroach</name>
    <name type="synonym">Blatta americana</name>
    <dbReference type="NCBI Taxonomy" id="6978"/>
    <lineage>
        <taxon>Eukaryota</taxon>
        <taxon>Metazoa</taxon>
        <taxon>Ecdysozoa</taxon>
        <taxon>Arthropoda</taxon>
        <taxon>Hexapoda</taxon>
        <taxon>Insecta</taxon>
        <taxon>Pterygota</taxon>
        <taxon>Neoptera</taxon>
        <taxon>Polyneoptera</taxon>
        <taxon>Dictyoptera</taxon>
        <taxon>Blattodea</taxon>
        <taxon>Blattoidea</taxon>
        <taxon>Blattidae</taxon>
        <taxon>Blattinae</taxon>
        <taxon>Periplaneta</taxon>
    </lineage>
</organism>
<gene>
    <name evidence="1" type="ORF">ANN_28377</name>
</gene>
<evidence type="ECO:0000313" key="1">
    <source>
        <dbReference type="EMBL" id="KAJ4448609.1"/>
    </source>
</evidence>
<name>A0ABQ8TSP5_PERAM</name>
<evidence type="ECO:0000313" key="2">
    <source>
        <dbReference type="Proteomes" id="UP001148838"/>
    </source>
</evidence>
<reference evidence="1 2" key="1">
    <citation type="journal article" date="2022" name="Allergy">
        <title>Genome assembly and annotation of Periplaneta americana reveal a comprehensive cockroach allergen profile.</title>
        <authorList>
            <person name="Wang L."/>
            <person name="Xiong Q."/>
            <person name="Saelim N."/>
            <person name="Wang L."/>
            <person name="Nong W."/>
            <person name="Wan A.T."/>
            <person name="Shi M."/>
            <person name="Liu X."/>
            <person name="Cao Q."/>
            <person name="Hui J.H.L."/>
            <person name="Sookrung N."/>
            <person name="Leung T.F."/>
            <person name="Tungtrongchitr A."/>
            <person name="Tsui S.K.W."/>
        </authorList>
    </citation>
    <scope>NUCLEOTIDE SEQUENCE [LARGE SCALE GENOMIC DNA]</scope>
    <source>
        <strain evidence="1">PWHHKU_190912</strain>
    </source>
</reference>
<dbReference type="PANTHER" id="PTHR10773:SF19">
    <property type="match status" value="1"/>
</dbReference>
<protein>
    <submittedName>
        <fullName evidence="1">Uncharacterized protein</fullName>
    </submittedName>
</protein>